<dbReference type="RefSeq" id="WP_035927292.1">
    <property type="nucleotide sequence ID" value="NZ_CADFFX010000005.1"/>
</dbReference>
<name>A0A069PKS4_9BURK</name>
<dbReference type="Pfam" id="PF11065">
    <property type="entry name" value="DUF2866"/>
    <property type="match status" value="1"/>
</dbReference>
<gene>
    <name evidence="1" type="ORF">BG61_20050</name>
</gene>
<comment type="caution">
    <text evidence="1">The sequence shown here is derived from an EMBL/GenBank/DDBJ whole genome shotgun (WGS) entry which is preliminary data.</text>
</comment>
<evidence type="ECO:0000313" key="1">
    <source>
        <dbReference type="EMBL" id="KDR41190.1"/>
    </source>
</evidence>
<dbReference type="InterPro" id="IPR021294">
    <property type="entry name" value="DUF2866"/>
</dbReference>
<dbReference type="STRING" id="60547.GCA_000751215_01211"/>
<organism evidence="1 2">
    <name type="scientific">Caballeronia glathei</name>
    <dbReference type="NCBI Taxonomy" id="60547"/>
    <lineage>
        <taxon>Bacteria</taxon>
        <taxon>Pseudomonadati</taxon>
        <taxon>Pseudomonadota</taxon>
        <taxon>Betaproteobacteria</taxon>
        <taxon>Burkholderiales</taxon>
        <taxon>Burkholderiaceae</taxon>
        <taxon>Caballeronia</taxon>
    </lineage>
</organism>
<keyword evidence="2" id="KW-1185">Reference proteome</keyword>
<proteinExistence type="predicted"/>
<sequence>MTGKASFQNLAPAMRAEHALSLHECRLSAPVERPWGRPYRLVEWVLKNDPCVQRRVVPADSTTSQIADVMRTHIPGRRYGPDDADAD</sequence>
<dbReference type="AlphaFoldDB" id="A0A069PKS4"/>
<protein>
    <recommendedName>
        <fullName evidence="3">DUF2866 domain-containing protein</fullName>
    </recommendedName>
</protein>
<reference evidence="1 2" key="1">
    <citation type="submission" date="2014-03" db="EMBL/GenBank/DDBJ databases">
        <title>Draft Genome Sequences of Four Burkholderia Strains.</title>
        <authorList>
            <person name="Liu X.Y."/>
            <person name="Li C.X."/>
            <person name="Xu J.H."/>
        </authorList>
    </citation>
    <scope>NUCLEOTIDE SEQUENCE [LARGE SCALE GENOMIC DNA]</scope>
    <source>
        <strain evidence="1 2">DSM 50014</strain>
    </source>
</reference>
<evidence type="ECO:0000313" key="2">
    <source>
        <dbReference type="Proteomes" id="UP000027466"/>
    </source>
</evidence>
<dbReference type="Proteomes" id="UP000027466">
    <property type="component" value="Unassembled WGS sequence"/>
</dbReference>
<accession>A0A069PKS4</accession>
<dbReference type="EMBL" id="JFHC01000030">
    <property type="protein sequence ID" value="KDR41190.1"/>
    <property type="molecule type" value="Genomic_DNA"/>
</dbReference>
<evidence type="ECO:0008006" key="3">
    <source>
        <dbReference type="Google" id="ProtNLM"/>
    </source>
</evidence>